<keyword evidence="2" id="KW-0479">Metal-binding</keyword>
<dbReference type="Pfam" id="PF01799">
    <property type="entry name" value="Fer2_2"/>
    <property type="match status" value="1"/>
</dbReference>
<keyword evidence="1" id="KW-0001">2Fe-2S</keyword>
<dbReference type="InterPro" id="IPR006058">
    <property type="entry name" value="2Fe2S_fd_BS"/>
</dbReference>
<organism evidence="7 8">
    <name type="scientific">Aromatoleum anaerobium</name>
    <dbReference type="NCBI Taxonomy" id="182180"/>
    <lineage>
        <taxon>Bacteria</taxon>
        <taxon>Pseudomonadati</taxon>
        <taxon>Pseudomonadota</taxon>
        <taxon>Betaproteobacteria</taxon>
        <taxon>Rhodocyclales</taxon>
        <taxon>Rhodocyclaceae</taxon>
        <taxon>Aromatoleum</taxon>
    </lineage>
</organism>
<dbReference type="Pfam" id="PF00111">
    <property type="entry name" value="Fer2"/>
    <property type="match status" value="1"/>
</dbReference>
<keyword evidence="3" id="KW-0560">Oxidoreductase</keyword>
<dbReference type="InterPro" id="IPR001041">
    <property type="entry name" value="2Fe-2S_ferredoxin-type"/>
</dbReference>
<dbReference type="PROSITE" id="PS51085">
    <property type="entry name" value="2FE2S_FER_2"/>
    <property type="match status" value="1"/>
</dbReference>
<sequence>MQKIHVTVNGKSHAREVEARLTLADFLRHELHLGGTHVGCEHGVCGVCTVLINGQSARSCLTLAVQADGANVTTVEGLRNRETGQLHPIQQAFVDAHGLQCGFCTPGFVMTTLELLGENPDPSDDEIKDALGGNLCRCTGYQSILESVRLAASRLQTTQSA</sequence>
<name>A0ABX1PNW3_9RHOO</name>
<keyword evidence="5" id="KW-0411">Iron-sulfur</keyword>
<evidence type="ECO:0000313" key="7">
    <source>
        <dbReference type="EMBL" id="NMG25171.1"/>
    </source>
</evidence>
<dbReference type="InterPro" id="IPR002888">
    <property type="entry name" value="2Fe-2S-bd"/>
</dbReference>
<proteinExistence type="predicted"/>
<evidence type="ECO:0000256" key="1">
    <source>
        <dbReference type="ARBA" id="ARBA00022714"/>
    </source>
</evidence>
<dbReference type="PANTHER" id="PTHR44379:SF5">
    <property type="entry name" value="OXIDOREDUCTASE WITH IRON-SULFUR SUBUNIT"/>
    <property type="match status" value="1"/>
</dbReference>
<reference evidence="7" key="1">
    <citation type="submission" date="2019-12" db="EMBL/GenBank/DDBJ databases">
        <title>Comparative genomics gives insights into the taxonomy of the Azoarcus-Aromatoleum group and reveals separate origins of nif in the plant-associated Azoarcus and non-plant-associated Aromatoleum sub-groups.</title>
        <authorList>
            <person name="Lafos M."/>
            <person name="Maluk M."/>
            <person name="Batista M."/>
            <person name="Junghare M."/>
            <person name="Carmona M."/>
            <person name="Faoro H."/>
            <person name="Cruz L.M."/>
            <person name="Battistoni F."/>
            <person name="De Souza E."/>
            <person name="Pedrosa F."/>
            <person name="Chen W.-M."/>
            <person name="Poole P.S."/>
            <person name="Dixon R.A."/>
            <person name="James E.K."/>
        </authorList>
    </citation>
    <scope>NUCLEOTIDE SEQUENCE</scope>
    <source>
        <strain evidence="7">LuFRes1</strain>
    </source>
</reference>
<dbReference type="SUPFAM" id="SSF47741">
    <property type="entry name" value="CO dehydrogenase ISP C-domain like"/>
    <property type="match status" value="1"/>
</dbReference>
<evidence type="ECO:0000259" key="6">
    <source>
        <dbReference type="PROSITE" id="PS51085"/>
    </source>
</evidence>
<dbReference type="PROSITE" id="PS00197">
    <property type="entry name" value="2FE2S_FER_1"/>
    <property type="match status" value="1"/>
</dbReference>
<dbReference type="EMBL" id="WTVG01000026">
    <property type="protein sequence ID" value="NMG25171.1"/>
    <property type="molecule type" value="Genomic_DNA"/>
</dbReference>
<dbReference type="InterPro" id="IPR036884">
    <property type="entry name" value="2Fe-2S-bd_dom_sf"/>
</dbReference>
<gene>
    <name evidence="7" type="ORF">GO606_10610</name>
</gene>
<dbReference type="Proteomes" id="UP000615989">
    <property type="component" value="Unassembled WGS sequence"/>
</dbReference>
<keyword evidence="8" id="KW-1185">Reference proteome</keyword>
<dbReference type="CDD" id="cd00207">
    <property type="entry name" value="fer2"/>
    <property type="match status" value="1"/>
</dbReference>
<dbReference type="PANTHER" id="PTHR44379">
    <property type="entry name" value="OXIDOREDUCTASE WITH IRON-SULFUR SUBUNIT"/>
    <property type="match status" value="1"/>
</dbReference>
<dbReference type="InterPro" id="IPR051452">
    <property type="entry name" value="Diverse_Oxidoreductases"/>
</dbReference>
<dbReference type="SUPFAM" id="SSF54292">
    <property type="entry name" value="2Fe-2S ferredoxin-like"/>
    <property type="match status" value="1"/>
</dbReference>
<evidence type="ECO:0000313" key="8">
    <source>
        <dbReference type="Proteomes" id="UP000615989"/>
    </source>
</evidence>
<accession>A0ABX1PNW3</accession>
<keyword evidence="4" id="KW-0408">Iron</keyword>
<dbReference type="InterPro" id="IPR012675">
    <property type="entry name" value="Beta-grasp_dom_sf"/>
</dbReference>
<feature type="domain" description="2Fe-2S ferredoxin-type" evidence="6">
    <location>
        <begin position="2"/>
        <end position="78"/>
    </location>
</feature>
<dbReference type="Gene3D" id="1.10.150.120">
    <property type="entry name" value="[2Fe-2S]-binding domain"/>
    <property type="match status" value="1"/>
</dbReference>
<comment type="caution">
    <text evidence="7">The sequence shown here is derived from an EMBL/GenBank/DDBJ whole genome shotgun (WGS) entry which is preliminary data.</text>
</comment>
<evidence type="ECO:0000256" key="3">
    <source>
        <dbReference type="ARBA" id="ARBA00023002"/>
    </source>
</evidence>
<evidence type="ECO:0000256" key="4">
    <source>
        <dbReference type="ARBA" id="ARBA00023004"/>
    </source>
</evidence>
<evidence type="ECO:0000256" key="5">
    <source>
        <dbReference type="ARBA" id="ARBA00023014"/>
    </source>
</evidence>
<dbReference type="Gene3D" id="3.10.20.30">
    <property type="match status" value="1"/>
</dbReference>
<dbReference type="InterPro" id="IPR036010">
    <property type="entry name" value="2Fe-2S_ferredoxin-like_sf"/>
</dbReference>
<protein>
    <submittedName>
        <fullName evidence="7">2Fe-2S iron-sulfur cluster binding domain-containing protein</fullName>
    </submittedName>
</protein>
<evidence type="ECO:0000256" key="2">
    <source>
        <dbReference type="ARBA" id="ARBA00022723"/>
    </source>
</evidence>